<proteinExistence type="inferred from homology"/>
<dbReference type="PRINTS" id="PR01415">
    <property type="entry name" value="ANKYRIN"/>
</dbReference>
<evidence type="ECO:0000256" key="3">
    <source>
        <dbReference type="ARBA" id="ARBA00022786"/>
    </source>
</evidence>
<dbReference type="EMBL" id="JACVVK020000042">
    <property type="protein sequence ID" value="KAK7499738.1"/>
    <property type="molecule type" value="Genomic_DNA"/>
</dbReference>
<feature type="repeat" description="ANK" evidence="7">
    <location>
        <begin position="483"/>
        <end position="528"/>
    </location>
</feature>
<feature type="repeat" description="ANK" evidence="7">
    <location>
        <begin position="40"/>
        <end position="62"/>
    </location>
</feature>
<evidence type="ECO:0000256" key="5">
    <source>
        <dbReference type="ARBA" id="ARBA00023043"/>
    </source>
</evidence>
<evidence type="ECO:0000313" key="8">
    <source>
        <dbReference type="EMBL" id="KAK7499738.1"/>
    </source>
</evidence>
<evidence type="ECO:0000256" key="2">
    <source>
        <dbReference type="ARBA" id="ARBA00022737"/>
    </source>
</evidence>
<evidence type="ECO:0000256" key="6">
    <source>
        <dbReference type="ARBA" id="ARBA00038500"/>
    </source>
</evidence>
<protein>
    <submittedName>
        <fullName evidence="8">Uncharacterized protein</fullName>
    </submittedName>
</protein>
<keyword evidence="9" id="KW-1185">Reference proteome</keyword>
<feature type="repeat" description="ANK" evidence="7">
    <location>
        <begin position="115"/>
        <end position="147"/>
    </location>
</feature>
<gene>
    <name evidence="8" type="ORF">BaRGS_00009079</name>
</gene>
<feature type="repeat" description="ANK" evidence="7">
    <location>
        <begin position="82"/>
        <end position="114"/>
    </location>
</feature>
<dbReference type="Pfam" id="PF00023">
    <property type="entry name" value="Ank"/>
    <property type="match status" value="1"/>
</dbReference>
<keyword evidence="4" id="KW-0802">TPR repeat</keyword>
<dbReference type="Pfam" id="PF12796">
    <property type="entry name" value="Ank_2"/>
    <property type="match status" value="3"/>
</dbReference>
<keyword evidence="3" id="KW-0833">Ubl conjugation pathway</keyword>
<dbReference type="PROSITE" id="PS50088">
    <property type="entry name" value="ANK_REPEAT"/>
    <property type="match status" value="7"/>
</dbReference>
<dbReference type="Proteomes" id="UP001519460">
    <property type="component" value="Unassembled WGS sequence"/>
</dbReference>
<dbReference type="Gene3D" id="1.25.40.10">
    <property type="entry name" value="Tetratricopeptide repeat domain"/>
    <property type="match status" value="1"/>
</dbReference>
<dbReference type="PANTHER" id="PTHR24173">
    <property type="entry name" value="ANKYRIN REPEAT CONTAINING"/>
    <property type="match status" value="1"/>
</dbReference>
<comment type="pathway">
    <text evidence="1">Protein modification; protein ubiquitination.</text>
</comment>
<dbReference type="InterPro" id="IPR002110">
    <property type="entry name" value="Ankyrin_rpt"/>
</dbReference>
<organism evidence="8 9">
    <name type="scientific">Batillaria attramentaria</name>
    <dbReference type="NCBI Taxonomy" id="370345"/>
    <lineage>
        <taxon>Eukaryota</taxon>
        <taxon>Metazoa</taxon>
        <taxon>Spiralia</taxon>
        <taxon>Lophotrochozoa</taxon>
        <taxon>Mollusca</taxon>
        <taxon>Gastropoda</taxon>
        <taxon>Caenogastropoda</taxon>
        <taxon>Sorbeoconcha</taxon>
        <taxon>Cerithioidea</taxon>
        <taxon>Batillariidae</taxon>
        <taxon>Batillaria</taxon>
    </lineage>
</organism>
<dbReference type="SUPFAM" id="SSF48403">
    <property type="entry name" value="Ankyrin repeat"/>
    <property type="match status" value="2"/>
</dbReference>
<dbReference type="Gene3D" id="1.25.40.20">
    <property type="entry name" value="Ankyrin repeat-containing domain"/>
    <property type="match status" value="3"/>
</dbReference>
<dbReference type="InterPro" id="IPR036770">
    <property type="entry name" value="Ankyrin_rpt-contain_sf"/>
</dbReference>
<comment type="caution">
    <text evidence="8">The sequence shown here is derived from an EMBL/GenBank/DDBJ whole genome shotgun (WGS) entry which is preliminary data.</text>
</comment>
<dbReference type="InterPro" id="IPR011990">
    <property type="entry name" value="TPR-like_helical_dom_sf"/>
</dbReference>
<feature type="repeat" description="ANK" evidence="7">
    <location>
        <begin position="181"/>
        <end position="213"/>
    </location>
</feature>
<dbReference type="PANTHER" id="PTHR24173:SF85">
    <property type="entry name" value="PROTEIN FEM-1 HOMOLOG CG6966"/>
    <property type="match status" value="1"/>
</dbReference>
<evidence type="ECO:0000313" key="9">
    <source>
        <dbReference type="Proteomes" id="UP001519460"/>
    </source>
</evidence>
<accession>A0ABD0LKQ3</accession>
<feature type="repeat" description="ANK" evidence="7">
    <location>
        <begin position="529"/>
        <end position="563"/>
    </location>
</feature>
<dbReference type="GO" id="GO:0043161">
    <property type="term" value="P:proteasome-mediated ubiquitin-dependent protein catabolic process"/>
    <property type="evidence" value="ECO:0007669"/>
    <property type="project" value="UniProtKB-ARBA"/>
</dbReference>
<name>A0ABD0LKQ3_9CAEN</name>
<evidence type="ECO:0000256" key="7">
    <source>
        <dbReference type="PROSITE-ProRule" id="PRU00023"/>
    </source>
</evidence>
<dbReference type="FunFam" id="1.25.40.10:FF:000104">
    <property type="entry name" value="Fem-1 homolog c (C.elegans)"/>
    <property type="match status" value="1"/>
</dbReference>
<reference evidence="8 9" key="1">
    <citation type="journal article" date="2023" name="Sci. Data">
        <title>Genome assembly of the Korean intertidal mud-creeper Batillaria attramentaria.</title>
        <authorList>
            <person name="Patra A.K."/>
            <person name="Ho P.T."/>
            <person name="Jun S."/>
            <person name="Lee S.J."/>
            <person name="Kim Y."/>
            <person name="Won Y.J."/>
        </authorList>
    </citation>
    <scope>NUCLEOTIDE SEQUENCE [LARGE SCALE GENOMIC DNA]</scope>
    <source>
        <strain evidence="8">Wonlab-2016</strain>
    </source>
</reference>
<evidence type="ECO:0000256" key="4">
    <source>
        <dbReference type="ARBA" id="ARBA00022803"/>
    </source>
</evidence>
<dbReference type="SMART" id="SM00248">
    <property type="entry name" value="ANK"/>
    <property type="match status" value="8"/>
</dbReference>
<dbReference type="FunFam" id="1.25.40.20:FF:000264">
    <property type="entry name" value="Fem-1 homolog B"/>
    <property type="match status" value="1"/>
</dbReference>
<comment type="similarity">
    <text evidence="6">Belongs to the fem-1 family.</text>
</comment>
<evidence type="ECO:0000256" key="1">
    <source>
        <dbReference type="ARBA" id="ARBA00004906"/>
    </source>
</evidence>
<dbReference type="SUPFAM" id="SSF48452">
    <property type="entry name" value="TPR-like"/>
    <property type="match status" value="1"/>
</dbReference>
<sequence>MEYRHVVYNACRDGKITRLKTFLDRRSKDEVFNLVHAKTNGATPLIMAARNGHIDIVKYLIESCKADKAQQGSVRFDGETIEGAPPLWCAAAAGHLDIVKYLVDSGADVNQTTYTNSTPLRAACFDGHFEIVKFLVSHNADIEIANRHGHTCLMIACYKGHKAIAEYLLDLKAQVNRKSVKGNTALHDCAESGSLEIMKLLLERGATMDRDSYGMTPLMAAAVAGFHNVVDFVIQLPACSRVERVEALELLGATYVDKKRDNMAAISVWRQAIEDRNHPHKQRLQKPVRVEPIAAYENAVEVQTVEELEELIVDPDEMRMQALLVRERVLGRAHPDTSYYIRYRGALYADMGNFERCITLWQYALDMQQSVLEPLSAMTLSSFLSFAELFSFMLTEWRHRVERPVSGADILEVLRRGVNEVRRSCTLPDVDGANMNRLLVIMLHLLSLMTGLPSVKENSPANFVQVFKCLAYQLVHLDARGLNGTTLLHMACMRDTTNVGRYPVCTFPSPDVVNLLLEVGADPNVRDQHGNTPLHTASKYRTSGFGILLSLLTHGAHLDTCNSQRVTPLDNLKGIACQDAVSPLTHVTLQCLAARVISQHPNIQYKGCVSPKLEDFIQMH</sequence>
<keyword evidence="2" id="KW-0677">Repeat</keyword>
<dbReference type="PROSITE" id="PS50297">
    <property type="entry name" value="ANK_REP_REGION"/>
    <property type="match status" value="5"/>
</dbReference>
<keyword evidence="5 7" id="KW-0040">ANK repeat</keyword>
<dbReference type="GO" id="GO:0003006">
    <property type="term" value="P:developmental process involved in reproduction"/>
    <property type="evidence" value="ECO:0007669"/>
    <property type="project" value="UniProtKB-ARBA"/>
</dbReference>
<dbReference type="AlphaFoldDB" id="A0ABD0LKQ3"/>
<feature type="repeat" description="ANK" evidence="7">
    <location>
        <begin position="148"/>
        <end position="180"/>
    </location>
</feature>